<dbReference type="RefSeq" id="XP_018640979.1">
    <property type="nucleotide sequence ID" value="XM_018786184.1"/>
</dbReference>
<feature type="transmembrane region" description="Helical" evidence="1">
    <location>
        <begin position="104"/>
        <end position="126"/>
    </location>
</feature>
<dbReference type="VEuPathDB" id="PlasmoDB:PGABG01_1103000"/>
<proteinExistence type="predicted"/>
<dbReference type="GeneID" id="29776777"/>
<dbReference type="EMBL" id="LT969434">
    <property type="protein sequence ID" value="SOV15311.1"/>
    <property type="molecule type" value="Genomic_DNA"/>
</dbReference>
<reference evidence="2 4" key="1">
    <citation type="journal article" date="2016" name="Nat. Commun.">
        <title>Genomes of cryptic chimpanzee Plasmodium species reveal key evolutionary events leading to human malaria.</title>
        <authorList>
            <person name="Sundararaman S.A."/>
            <person name="Plenderleith L.J."/>
            <person name="Liu W."/>
            <person name="Loy D.E."/>
            <person name="Learn G.H."/>
            <person name="Li Y."/>
            <person name="Shaw K.S."/>
            <person name="Ayouba A."/>
            <person name="Peeters M."/>
            <person name="Speede S."/>
            <person name="Shaw G.M."/>
            <person name="Bushman F.D."/>
            <person name="Brisson D."/>
            <person name="Rayner J.C."/>
            <person name="Sharp P.M."/>
            <person name="Hahn B.H."/>
        </authorList>
    </citation>
    <scope>NUCLEOTIDE SEQUENCE [LARGE SCALE GENOMIC DNA]</scope>
    <source>
        <strain evidence="2 4">SY75</strain>
    </source>
</reference>
<reference evidence="3" key="2">
    <citation type="submission" date="2016-09" db="EMBL/GenBank/DDBJ databases">
        <authorList>
            <consortium name="Pathogen Informatics"/>
            <person name="Sun Q."/>
            <person name="Inoue M."/>
        </authorList>
    </citation>
    <scope>NUCLEOTIDE SEQUENCE</scope>
</reference>
<dbReference type="OrthoDB" id="374371at2759"/>
<keyword evidence="5" id="KW-1185">Reference proteome</keyword>
<evidence type="ECO:0000313" key="3">
    <source>
        <dbReference type="EMBL" id="SOV15311.1"/>
    </source>
</evidence>
<dbReference type="EMBL" id="LVLB01000012">
    <property type="protein sequence ID" value="KYN98702.1"/>
    <property type="molecule type" value="Genomic_DNA"/>
</dbReference>
<keyword evidence="1" id="KW-0812">Transmembrane</keyword>
<keyword evidence="1" id="KW-1133">Transmembrane helix</keyword>
<feature type="transmembrane region" description="Helical" evidence="1">
    <location>
        <begin position="63"/>
        <end position="84"/>
    </location>
</feature>
<name>A0A151LID3_9APIC</name>
<protein>
    <submittedName>
        <fullName evidence="2">Putative membrane protein</fullName>
    </submittedName>
</protein>
<evidence type="ECO:0000313" key="5">
    <source>
        <dbReference type="Proteomes" id="UP000831156"/>
    </source>
</evidence>
<dbReference type="AlphaFoldDB" id="A0A151LID3"/>
<organism evidence="2 4">
    <name type="scientific">Plasmodium gaboni</name>
    <dbReference type="NCBI Taxonomy" id="647221"/>
    <lineage>
        <taxon>Eukaryota</taxon>
        <taxon>Sar</taxon>
        <taxon>Alveolata</taxon>
        <taxon>Apicomplexa</taxon>
        <taxon>Aconoidasida</taxon>
        <taxon>Haemosporida</taxon>
        <taxon>Plasmodiidae</taxon>
        <taxon>Plasmodium</taxon>
        <taxon>Plasmodium (Laverania)</taxon>
    </lineage>
</organism>
<dbReference type="VEuPathDB" id="PlasmoDB:PGSY75_1105900"/>
<evidence type="ECO:0000256" key="1">
    <source>
        <dbReference type="SAM" id="Phobius"/>
    </source>
</evidence>
<keyword evidence="1" id="KW-0472">Membrane</keyword>
<dbReference type="Proteomes" id="UP000831156">
    <property type="component" value="Chromosome 11"/>
</dbReference>
<evidence type="ECO:0000313" key="4">
    <source>
        <dbReference type="Proteomes" id="UP000076004"/>
    </source>
</evidence>
<accession>A0A151LID3</accession>
<gene>
    <name evidence="3" type="ORF">PGABG01_1103000</name>
    <name evidence="2" type="ORF">PGSY75_1105900</name>
</gene>
<dbReference type="KEGG" id="pgab:PGSY75_1105900"/>
<feature type="transmembrane region" description="Helical" evidence="1">
    <location>
        <begin position="7"/>
        <end position="27"/>
    </location>
</feature>
<sequence>MKLNINKITFILGIVSSLLLFVTAVMFNDIDFILGSHIFVGFLFTIYTIFTFLIPNTKNSRDFLLSYAVSTACIFIISLMFYIVVTKYNIVGNCRVGTNKCFPYILGTSFGFGSSALFLFTSILSFKLAHVW</sequence>
<feature type="transmembrane region" description="Helical" evidence="1">
    <location>
        <begin position="33"/>
        <end position="54"/>
    </location>
</feature>
<dbReference type="Proteomes" id="UP000076004">
    <property type="component" value="Chromosome 11"/>
</dbReference>
<evidence type="ECO:0000313" key="2">
    <source>
        <dbReference type="EMBL" id="KYN98702.1"/>
    </source>
</evidence>